<feature type="transmembrane region" description="Helical" evidence="1">
    <location>
        <begin position="52"/>
        <end position="82"/>
    </location>
</feature>
<accession>A0A3L9YC46</accession>
<keyword evidence="1" id="KW-0812">Transmembrane</keyword>
<reference evidence="2 3" key="1">
    <citation type="submission" date="2018-10" db="EMBL/GenBank/DDBJ databases">
        <title>Genomic Encyclopedia of Archaeal and Bacterial Type Strains, Phase II (KMG-II): from individual species to whole genera.</title>
        <authorList>
            <person name="Goeker M."/>
        </authorList>
    </citation>
    <scope>NUCLEOTIDE SEQUENCE [LARGE SCALE GENOMIC DNA]</scope>
    <source>
        <strain evidence="2 3">DSM 23424</strain>
    </source>
</reference>
<comment type="caution">
    <text evidence="2">The sequence shown here is derived from an EMBL/GenBank/DDBJ whole genome shotgun (WGS) entry which is preliminary data.</text>
</comment>
<dbReference type="OrthoDB" id="1446747at2"/>
<dbReference type="EMBL" id="REFC01000014">
    <property type="protein sequence ID" value="RMA57944.1"/>
    <property type="molecule type" value="Genomic_DNA"/>
</dbReference>
<dbReference type="Proteomes" id="UP000271339">
    <property type="component" value="Unassembled WGS sequence"/>
</dbReference>
<keyword evidence="3" id="KW-1185">Reference proteome</keyword>
<evidence type="ECO:0000313" key="3">
    <source>
        <dbReference type="Proteomes" id="UP000271339"/>
    </source>
</evidence>
<feature type="transmembrane region" description="Helical" evidence="1">
    <location>
        <begin position="102"/>
        <end position="120"/>
    </location>
</feature>
<gene>
    <name evidence="2" type="ORF">BXY75_2751</name>
</gene>
<dbReference type="RefSeq" id="WP_121908287.1">
    <property type="nucleotide sequence ID" value="NZ_REFC01000014.1"/>
</dbReference>
<evidence type="ECO:0000256" key="1">
    <source>
        <dbReference type="SAM" id="Phobius"/>
    </source>
</evidence>
<proteinExistence type="predicted"/>
<sequence>MEERYKKIDDISKKLIKEAGLQQPSTDFLTNVMSVVAQKAAKKIYKPLISKMAWVFIGLVVLLVSSVLFIVPLSHVSFFGIFDAIEKVSIHNPFSEVKVSKITIYGLGFLGLFLVQIPFLKRHLNRT</sequence>
<organism evidence="2 3">
    <name type="scientific">Ulvibacter antarcticus</name>
    <dbReference type="NCBI Taxonomy" id="442714"/>
    <lineage>
        <taxon>Bacteria</taxon>
        <taxon>Pseudomonadati</taxon>
        <taxon>Bacteroidota</taxon>
        <taxon>Flavobacteriia</taxon>
        <taxon>Flavobacteriales</taxon>
        <taxon>Flavobacteriaceae</taxon>
        <taxon>Ulvibacter</taxon>
    </lineage>
</organism>
<name>A0A3L9YC46_9FLAO</name>
<keyword evidence="1" id="KW-0472">Membrane</keyword>
<evidence type="ECO:0000313" key="2">
    <source>
        <dbReference type="EMBL" id="RMA57944.1"/>
    </source>
</evidence>
<dbReference type="AlphaFoldDB" id="A0A3L9YC46"/>
<protein>
    <submittedName>
        <fullName evidence="2">Uncharacterized protein</fullName>
    </submittedName>
</protein>
<keyword evidence="1" id="KW-1133">Transmembrane helix</keyword>